<evidence type="ECO:0000256" key="1">
    <source>
        <dbReference type="SAM" id="MobiDB-lite"/>
    </source>
</evidence>
<dbReference type="RefSeq" id="WP_059400286.1">
    <property type="nucleotide sequence ID" value="NZ_FONX01000006.1"/>
</dbReference>
<sequence>MSSFEIMLCLVLVLAAYGVAARWDDEAARAARAESRCTASAAAPFPGAGPARRRCADLPARETSGQGVEP</sequence>
<dbReference type="EMBL" id="FONX01000006">
    <property type="protein sequence ID" value="SFE85028.1"/>
    <property type="molecule type" value="Genomic_DNA"/>
</dbReference>
<feature type="region of interest" description="Disordered" evidence="1">
    <location>
        <begin position="41"/>
        <end position="70"/>
    </location>
</feature>
<gene>
    <name evidence="2" type="ORF">SAMN04489711_10669</name>
</gene>
<dbReference type="Proteomes" id="UP000199119">
    <property type="component" value="Unassembled WGS sequence"/>
</dbReference>
<organism evidence="2 3">
    <name type="scientific">Paracidovorax wautersii</name>
    <dbReference type="NCBI Taxonomy" id="1177982"/>
    <lineage>
        <taxon>Bacteria</taxon>
        <taxon>Pseudomonadati</taxon>
        <taxon>Pseudomonadota</taxon>
        <taxon>Betaproteobacteria</taxon>
        <taxon>Burkholderiales</taxon>
        <taxon>Comamonadaceae</taxon>
        <taxon>Paracidovorax</taxon>
    </lineage>
</organism>
<protein>
    <submittedName>
        <fullName evidence="2">Uncharacterized protein</fullName>
    </submittedName>
</protein>
<feature type="compositionally biased region" description="Low complexity" evidence="1">
    <location>
        <begin position="41"/>
        <end position="50"/>
    </location>
</feature>
<dbReference type="STRING" id="1177982.SAMN04489711_10669"/>
<evidence type="ECO:0000313" key="3">
    <source>
        <dbReference type="Proteomes" id="UP000199119"/>
    </source>
</evidence>
<evidence type="ECO:0000313" key="2">
    <source>
        <dbReference type="EMBL" id="SFE85028.1"/>
    </source>
</evidence>
<reference evidence="3" key="1">
    <citation type="submission" date="2016-10" db="EMBL/GenBank/DDBJ databases">
        <authorList>
            <person name="Varghese N."/>
            <person name="Submissions S."/>
        </authorList>
    </citation>
    <scope>NUCLEOTIDE SEQUENCE [LARGE SCALE GENOMIC DNA]</scope>
    <source>
        <strain evidence="3">DSM 27981</strain>
    </source>
</reference>
<accession>A0A1I2DX65</accession>
<dbReference type="AlphaFoldDB" id="A0A1I2DX65"/>
<name>A0A1I2DX65_9BURK</name>
<proteinExistence type="predicted"/>
<keyword evidence="3" id="KW-1185">Reference proteome</keyword>